<keyword evidence="4 8" id="KW-0347">Helicase</keyword>
<proteinExistence type="inferred from homology"/>
<dbReference type="PROSITE" id="PS51194">
    <property type="entry name" value="HELICASE_CTER"/>
    <property type="match status" value="1"/>
</dbReference>
<comment type="similarity">
    <text evidence="8">Belongs to the DEAD box helicase family.</text>
</comment>
<dbReference type="CDD" id="cd18787">
    <property type="entry name" value="SF2_C_DEAD"/>
    <property type="match status" value="1"/>
</dbReference>
<keyword evidence="2 8" id="KW-0547">Nucleotide-binding</keyword>
<reference evidence="10" key="1">
    <citation type="submission" date="2022-12" db="EMBL/GenBank/DDBJ databases">
        <authorList>
            <person name="Petersen C."/>
        </authorList>
    </citation>
    <scope>NUCLEOTIDE SEQUENCE</scope>
    <source>
        <strain evidence="10">IBT 21472</strain>
    </source>
</reference>
<dbReference type="Pfam" id="PF00271">
    <property type="entry name" value="Helicase_C"/>
    <property type="match status" value="1"/>
</dbReference>
<dbReference type="EMBL" id="JAPZBO010000010">
    <property type="protein sequence ID" value="KAJ5299747.1"/>
    <property type="molecule type" value="Genomic_DNA"/>
</dbReference>
<dbReference type="PANTHER" id="PTHR47958">
    <property type="entry name" value="ATP-DEPENDENT RNA HELICASE DBP3"/>
    <property type="match status" value="1"/>
</dbReference>
<dbReference type="InterPro" id="IPR011545">
    <property type="entry name" value="DEAD/DEAH_box_helicase_dom"/>
</dbReference>
<evidence type="ECO:0000256" key="2">
    <source>
        <dbReference type="ARBA" id="ARBA00022741"/>
    </source>
</evidence>
<dbReference type="SUPFAM" id="SSF52540">
    <property type="entry name" value="P-loop containing nucleoside triphosphate hydrolases"/>
    <property type="match status" value="1"/>
</dbReference>
<dbReference type="Gene3D" id="3.40.50.300">
    <property type="entry name" value="P-loop containing nucleotide triphosphate hydrolases"/>
    <property type="match status" value="2"/>
</dbReference>
<dbReference type="PROSITE" id="PS51195">
    <property type="entry name" value="Q_MOTIF"/>
    <property type="match status" value="1"/>
</dbReference>
<dbReference type="SMART" id="SM00487">
    <property type="entry name" value="DEXDc"/>
    <property type="match status" value="1"/>
</dbReference>
<dbReference type="InterPro" id="IPR027417">
    <property type="entry name" value="P-loop_NTPase"/>
</dbReference>
<evidence type="ECO:0000313" key="10">
    <source>
        <dbReference type="EMBL" id="KAJ5299747.1"/>
    </source>
</evidence>
<evidence type="ECO:0000256" key="5">
    <source>
        <dbReference type="ARBA" id="ARBA00022840"/>
    </source>
</evidence>
<feature type="compositionally biased region" description="Basic and acidic residues" evidence="9">
    <location>
        <begin position="581"/>
        <end position="593"/>
    </location>
</feature>
<dbReference type="GO" id="GO:0016787">
    <property type="term" value="F:hydrolase activity"/>
    <property type="evidence" value="ECO:0007669"/>
    <property type="project" value="UniProtKB-KW"/>
</dbReference>
<evidence type="ECO:0000256" key="9">
    <source>
        <dbReference type="SAM" id="MobiDB-lite"/>
    </source>
</evidence>
<dbReference type="GO" id="GO:0003676">
    <property type="term" value="F:nucleic acid binding"/>
    <property type="evidence" value="ECO:0007669"/>
    <property type="project" value="InterPro"/>
</dbReference>
<dbReference type="Proteomes" id="UP001147746">
    <property type="component" value="Unassembled WGS sequence"/>
</dbReference>
<reference evidence="10" key="2">
    <citation type="journal article" date="2023" name="IMA Fungus">
        <title>Comparative genomic study of the Penicillium genus elucidates a diverse pangenome and 15 lateral gene transfer events.</title>
        <authorList>
            <person name="Petersen C."/>
            <person name="Sorensen T."/>
            <person name="Nielsen M.R."/>
            <person name="Sondergaard T.E."/>
            <person name="Sorensen J.L."/>
            <person name="Fitzpatrick D.A."/>
            <person name="Frisvad J.C."/>
            <person name="Nielsen K.L."/>
        </authorList>
    </citation>
    <scope>NUCLEOTIDE SEQUENCE</scope>
    <source>
        <strain evidence="10">IBT 21472</strain>
    </source>
</reference>
<dbReference type="SMART" id="SM00490">
    <property type="entry name" value="HELICc"/>
    <property type="match status" value="1"/>
</dbReference>
<dbReference type="InterPro" id="IPR001650">
    <property type="entry name" value="Helicase_C-like"/>
</dbReference>
<protein>
    <recommendedName>
        <fullName evidence="1">RNA helicase</fullName>
        <ecNumber evidence="1">3.6.4.13</ecNumber>
    </recommendedName>
</protein>
<sequence>MTDWDHFESSNSHPPDSVDPVIAGMADVNITEEGELSEASELAGFNHPPNQWTGPSGDFIRDVAARGWSDRIPFEYANLSNPEFAEWACNAKCYEWSDEFGDVGPKNEELEKQLFNADNMTRAGLQLDRLNEIDVKVESEDRVLPIVSWDHAGLHPIMRQNIDLCLYTTPTAIQMYTVPAILTDRDLIGISQTGSGKTAAYLIPILSKLMGKAKKLAAPRPDIVGPDFDAKLNGVRAEPLVLIVCPTRELATQIFDDARRLCYRSMLRPCVAYGGVPSRFQRDELHKGCDVLIGTPGRIIDFMGQGHVLSLNRVKYTVIDEADELLHSDWEDDFKRIMSDATEDDDHRYMMFSATFNRDCRKLAREYLSQNYVRISIGRPGSSHFNVEQQIIYVEETRKNDALYDLLLSMCPIRILVFVNSKKQVDFVDAFLYEHGLPSTSIHGDRTQREREDAIRSFKTAQCPIMVATALSARGLDIPNLMHVVNYDLPRTNHGGIDEYIHRIGRTARIGNEGLATSFYTDKDRDLAFDLVRILLECNQPVPDFLEEYIPAGSRPVFDDDDTDTESGDDENDAGVAGNLHENEDNLGEDRQGSSHQETSGSDNTGLVGSHWATADVTL</sequence>
<dbReference type="InterPro" id="IPR014001">
    <property type="entry name" value="Helicase_ATP-bd"/>
</dbReference>
<dbReference type="PROSITE" id="PS51192">
    <property type="entry name" value="HELICASE_ATP_BIND_1"/>
    <property type="match status" value="1"/>
</dbReference>
<dbReference type="GO" id="GO:0003724">
    <property type="term" value="F:RNA helicase activity"/>
    <property type="evidence" value="ECO:0007669"/>
    <property type="project" value="UniProtKB-EC"/>
</dbReference>
<organism evidence="10 11">
    <name type="scientific">Penicillium atrosanguineum</name>
    <dbReference type="NCBI Taxonomy" id="1132637"/>
    <lineage>
        <taxon>Eukaryota</taxon>
        <taxon>Fungi</taxon>
        <taxon>Dikarya</taxon>
        <taxon>Ascomycota</taxon>
        <taxon>Pezizomycotina</taxon>
        <taxon>Eurotiomycetes</taxon>
        <taxon>Eurotiomycetidae</taxon>
        <taxon>Eurotiales</taxon>
        <taxon>Aspergillaceae</taxon>
        <taxon>Penicillium</taxon>
    </lineage>
</organism>
<dbReference type="PROSITE" id="PS00039">
    <property type="entry name" value="DEAD_ATP_HELICASE"/>
    <property type="match status" value="1"/>
</dbReference>
<comment type="caution">
    <text evidence="10">The sequence shown here is derived from an EMBL/GenBank/DDBJ whole genome shotgun (WGS) entry which is preliminary data.</text>
</comment>
<feature type="region of interest" description="Disordered" evidence="9">
    <location>
        <begin position="550"/>
        <end position="619"/>
    </location>
</feature>
<dbReference type="InterPro" id="IPR000629">
    <property type="entry name" value="RNA-helicase_DEAD-box_CS"/>
</dbReference>
<feature type="compositionally biased region" description="Polar residues" evidence="9">
    <location>
        <begin position="594"/>
        <end position="607"/>
    </location>
</feature>
<keyword evidence="5 8" id="KW-0067">ATP-binding</keyword>
<dbReference type="EC" id="3.6.4.13" evidence="1"/>
<dbReference type="GO" id="GO:0005524">
    <property type="term" value="F:ATP binding"/>
    <property type="evidence" value="ECO:0007669"/>
    <property type="project" value="UniProtKB-KW"/>
</dbReference>
<keyword evidence="3 8" id="KW-0378">Hydrolase</keyword>
<dbReference type="OrthoDB" id="196131at2759"/>
<evidence type="ECO:0000256" key="8">
    <source>
        <dbReference type="RuleBase" id="RU000492"/>
    </source>
</evidence>
<evidence type="ECO:0000256" key="1">
    <source>
        <dbReference type="ARBA" id="ARBA00012552"/>
    </source>
</evidence>
<feature type="short sequence motif" description="Q motif" evidence="7">
    <location>
        <begin position="147"/>
        <end position="175"/>
    </location>
</feature>
<dbReference type="Pfam" id="PF00270">
    <property type="entry name" value="DEAD"/>
    <property type="match status" value="1"/>
</dbReference>
<evidence type="ECO:0000256" key="7">
    <source>
        <dbReference type="PROSITE-ProRule" id="PRU00552"/>
    </source>
</evidence>
<feature type="compositionally biased region" description="Acidic residues" evidence="9">
    <location>
        <begin position="559"/>
        <end position="573"/>
    </location>
</feature>
<comment type="catalytic activity">
    <reaction evidence="6">
        <text>ATP + H2O = ADP + phosphate + H(+)</text>
        <dbReference type="Rhea" id="RHEA:13065"/>
        <dbReference type="ChEBI" id="CHEBI:15377"/>
        <dbReference type="ChEBI" id="CHEBI:15378"/>
        <dbReference type="ChEBI" id="CHEBI:30616"/>
        <dbReference type="ChEBI" id="CHEBI:43474"/>
        <dbReference type="ChEBI" id="CHEBI:456216"/>
        <dbReference type="EC" id="3.6.4.13"/>
    </reaction>
</comment>
<evidence type="ECO:0000256" key="4">
    <source>
        <dbReference type="ARBA" id="ARBA00022806"/>
    </source>
</evidence>
<dbReference type="AlphaFoldDB" id="A0A9W9TZC8"/>
<accession>A0A9W9TZC8</accession>
<evidence type="ECO:0000256" key="6">
    <source>
        <dbReference type="ARBA" id="ARBA00047984"/>
    </source>
</evidence>
<evidence type="ECO:0000256" key="3">
    <source>
        <dbReference type="ARBA" id="ARBA00022801"/>
    </source>
</evidence>
<keyword evidence="11" id="KW-1185">Reference proteome</keyword>
<dbReference type="InterPro" id="IPR014014">
    <property type="entry name" value="RNA_helicase_DEAD_Q_motif"/>
</dbReference>
<name>A0A9W9TZC8_9EURO</name>
<gene>
    <name evidence="10" type="ORF">N7476_011304</name>
</gene>
<evidence type="ECO:0000313" key="11">
    <source>
        <dbReference type="Proteomes" id="UP001147746"/>
    </source>
</evidence>
<feature type="region of interest" description="Disordered" evidence="9">
    <location>
        <begin position="1"/>
        <end position="21"/>
    </location>
</feature>